<protein>
    <submittedName>
        <fullName evidence="3">ThiF family protein</fullName>
    </submittedName>
</protein>
<gene>
    <name evidence="3" type="ORF">HMPREF1981_02812</name>
</gene>
<reference evidence="3 4" key="1">
    <citation type="submission" date="2013-08" db="EMBL/GenBank/DDBJ databases">
        <authorList>
            <person name="Weinstock G."/>
            <person name="Sodergren E."/>
            <person name="Wylie T."/>
            <person name="Fulton L."/>
            <person name="Fulton R."/>
            <person name="Fronick C."/>
            <person name="O'Laughlin M."/>
            <person name="Godfrey J."/>
            <person name="Miner T."/>
            <person name="Herter B."/>
            <person name="Appelbaum E."/>
            <person name="Cordes M."/>
            <person name="Lek S."/>
            <person name="Wollam A."/>
            <person name="Pepin K.H."/>
            <person name="Palsikar V.B."/>
            <person name="Mitreva M."/>
            <person name="Wilson R.K."/>
        </authorList>
    </citation>
    <scope>NUCLEOTIDE SEQUENCE [LARGE SCALE GENOMIC DNA]</scope>
    <source>
        <strain evidence="3 4">F0041</strain>
    </source>
</reference>
<accession>U2CBG0</accession>
<dbReference type="GO" id="GO:0016779">
    <property type="term" value="F:nucleotidyltransferase activity"/>
    <property type="evidence" value="ECO:0007669"/>
    <property type="project" value="TreeGrafter"/>
</dbReference>
<dbReference type="PANTHER" id="PTHR10953">
    <property type="entry name" value="UBIQUITIN-ACTIVATING ENZYME E1"/>
    <property type="match status" value="1"/>
</dbReference>
<dbReference type="InterPro" id="IPR000594">
    <property type="entry name" value="ThiF_NAD_FAD-bd"/>
</dbReference>
<organism evidence="3 4">
    <name type="scientific">Bacteroides pyogenes F0041</name>
    <dbReference type="NCBI Taxonomy" id="1321819"/>
    <lineage>
        <taxon>Bacteria</taxon>
        <taxon>Pseudomonadati</taxon>
        <taxon>Bacteroidota</taxon>
        <taxon>Bacteroidia</taxon>
        <taxon>Bacteroidales</taxon>
        <taxon>Bacteroidaceae</taxon>
        <taxon>Bacteroides</taxon>
    </lineage>
</organism>
<name>U2CBG0_9BACE</name>
<dbReference type="HOGENOM" id="CLU_013325_10_0_10"/>
<comment type="similarity">
    <text evidence="1">Belongs to the HesA/MoeB/ThiF family.</text>
</comment>
<dbReference type="PATRIC" id="fig|1321819.3.peg.2599"/>
<evidence type="ECO:0000313" key="3">
    <source>
        <dbReference type="EMBL" id="ERI81870.1"/>
    </source>
</evidence>
<dbReference type="GO" id="GO:0008146">
    <property type="term" value="F:sulfotransferase activity"/>
    <property type="evidence" value="ECO:0007669"/>
    <property type="project" value="TreeGrafter"/>
</dbReference>
<dbReference type="Proteomes" id="UP000016496">
    <property type="component" value="Unassembled WGS sequence"/>
</dbReference>
<sequence>MNDISLYLRTGRDGARISAPPAENRTIMRYDRQIILPEIGEAGQERIGKAKVLIVGVGGLGSPISLYLAGAGVGTIGLADDDTVGISNLQRQILYTEHDEGKPKAVCAAERLSQLNSESVFRPHPVRLTQENAEEMIRPYDIVVDGCDNFATRYLIDDVCKKQGKPYVYGAICGFEGQVSVFHYGEAKRSYRDLYPDEEEMRRMPSPFKGVMGVTPAIVGSAEANEALKIICGFGEVLAGKLWCIDLRTLETNKFSL</sequence>
<proteinExistence type="inferred from homology"/>
<dbReference type="Pfam" id="PF00899">
    <property type="entry name" value="ThiF"/>
    <property type="match status" value="1"/>
</dbReference>
<dbReference type="AlphaFoldDB" id="U2CBG0"/>
<dbReference type="GO" id="GO:0005829">
    <property type="term" value="C:cytosol"/>
    <property type="evidence" value="ECO:0007669"/>
    <property type="project" value="TreeGrafter"/>
</dbReference>
<dbReference type="InterPro" id="IPR045886">
    <property type="entry name" value="ThiF/MoeB/HesA"/>
</dbReference>
<dbReference type="SUPFAM" id="SSF69572">
    <property type="entry name" value="Activating enzymes of the ubiquitin-like proteins"/>
    <property type="match status" value="1"/>
</dbReference>
<dbReference type="GO" id="GO:0004792">
    <property type="term" value="F:thiosulfate-cyanide sulfurtransferase activity"/>
    <property type="evidence" value="ECO:0007669"/>
    <property type="project" value="TreeGrafter"/>
</dbReference>
<dbReference type="FunFam" id="3.40.50.720:FF:000080">
    <property type="entry name" value="Thiazole biosynthesis adenylyltransferase ThiF"/>
    <property type="match status" value="1"/>
</dbReference>
<dbReference type="CDD" id="cd00757">
    <property type="entry name" value="ThiF_MoeB_HesA_family"/>
    <property type="match status" value="1"/>
</dbReference>
<comment type="caution">
    <text evidence="3">The sequence shown here is derived from an EMBL/GenBank/DDBJ whole genome shotgun (WGS) entry which is preliminary data.</text>
</comment>
<dbReference type="InterPro" id="IPR035985">
    <property type="entry name" value="Ubiquitin-activating_enz"/>
</dbReference>
<evidence type="ECO:0000313" key="4">
    <source>
        <dbReference type="Proteomes" id="UP000016496"/>
    </source>
</evidence>
<dbReference type="PANTHER" id="PTHR10953:SF102">
    <property type="entry name" value="ADENYLYLTRANSFERASE AND SULFURTRANSFERASE MOCS3"/>
    <property type="match status" value="1"/>
</dbReference>
<evidence type="ECO:0000259" key="2">
    <source>
        <dbReference type="Pfam" id="PF00899"/>
    </source>
</evidence>
<dbReference type="EMBL" id="AWSV01000150">
    <property type="protein sequence ID" value="ERI81870.1"/>
    <property type="molecule type" value="Genomic_DNA"/>
</dbReference>
<evidence type="ECO:0000256" key="1">
    <source>
        <dbReference type="ARBA" id="ARBA00009919"/>
    </source>
</evidence>
<dbReference type="Gene3D" id="3.40.50.720">
    <property type="entry name" value="NAD(P)-binding Rossmann-like Domain"/>
    <property type="match status" value="1"/>
</dbReference>
<dbReference type="GO" id="GO:0008641">
    <property type="term" value="F:ubiquitin-like modifier activating enzyme activity"/>
    <property type="evidence" value="ECO:0007669"/>
    <property type="project" value="InterPro"/>
</dbReference>
<feature type="domain" description="THIF-type NAD/FAD binding fold" evidence="2">
    <location>
        <begin position="30"/>
        <end position="254"/>
    </location>
</feature>